<evidence type="ECO:0000256" key="5">
    <source>
        <dbReference type="SAM" id="Phobius"/>
    </source>
</evidence>
<dbReference type="InterPro" id="IPR004481">
    <property type="entry name" value="K/Na/Ca-exchanger"/>
</dbReference>
<accession>A0A2M7BYV4</accession>
<feature type="transmembrane region" description="Helical" evidence="5">
    <location>
        <begin position="179"/>
        <end position="200"/>
    </location>
</feature>
<reference evidence="8" key="1">
    <citation type="submission" date="2017-09" db="EMBL/GenBank/DDBJ databases">
        <title>Depth-based differentiation of microbial function through sediment-hosted aquifers and enrichment of novel symbionts in the deep terrestrial subsurface.</title>
        <authorList>
            <person name="Probst A.J."/>
            <person name="Ladd B."/>
            <person name="Jarett J.K."/>
            <person name="Geller-Mcgrath D.E."/>
            <person name="Sieber C.M.K."/>
            <person name="Emerson J.B."/>
            <person name="Anantharaman K."/>
            <person name="Thomas B.C."/>
            <person name="Malmstrom R."/>
            <person name="Stieglmeier M."/>
            <person name="Klingl A."/>
            <person name="Woyke T."/>
            <person name="Ryan C.M."/>
            <person name="Banfield J.F."/>
        </authorList>
    </citation>
    <scope>NUCLEOTIDE SEQUENCE [LARGE SCALE GENOMIC DNA]</scope>
</reference>
<name>A0A2M7BYV4_9BACT</name>
<evidence type="ECO:0000259" key="6">
    <source>
        <dbReference type="Pfam" id="PF01699"/>
    </source>
</evidence>
<feature type="transmembrane region" description="Helical" evidence="5">
    <location>
        <begin position="39"/>
        <end position="63"/>
    </location>
</feature>
<dbReference type="GO" id="GO:0008273">
    <property type="term" value="F:calcium, potassium:sodium antiporter activity"/>
    <property type="evidence" value="ECO:0007669"/>
    <property type="project" value="TreeGrafter"/>
</dbReference>
<feature type="transmembrane region" description="Helical" evidence="5">
    <location>
        <begin position="130"/>
        <end position="148"/>
    </location>
</feature>
<feature type="transmembrane region" description="Helical" evidence="5">
    <location>
        <begin position="6"/>
        <end position="27"/>
    </location>
</feature>
<dbReference type="Pfam" id="PF01699">
    <property type="entry name" value="Na_Ca_ex"/>
    <property type="match status" value="2"/>
</dbReference>
<feature type="transmembrane region" description="Helical" evidence="5">
    <location>
        <begin position="75"/>
        <end position="93"/>
    </location>
</feature>
<dbReference type="InterPro" id="IPR044880">
    <property type="entry name" value="NCX_ion-bd_dom_sf"/>
</dbReference>
<feature type="transmembrane region" description="Helical" evidence="5">
    <location>
        <begin position="206"/>
        <end position="229"/>
    </location>
</feature>
<keyword evidence="4 5" id="KW-0472">Membrane</keyword>
<gene>
    <name evidence="7" type="ORF">COS47_00320</name>
</gene>
<feature type="domain" description="Sodium/calcium exchanger membrane region" evidence="6">
    <location>
        <begin position="178"/>
        <end position="316"/>
    </location>
</feature>
<evidence type="ECO:0000256" key="3">
    <source>
        <dbReference type="ARBA" id="ARBA00022989"/>
    </source>
</evidence>
<sequence length="320" mass="35407">MLWFYIFIFIISCVILYFSGEWVVGGLMKIARFLGWREFVVAFFVMAFAASLPNLFIGITSALQQIPELSFGDVAGNNLVAMTLAVALAVLFAKGREITAESRTIQTTSIFTIVAAILPLILILDGTLSRADGIILILLFVFYLSWLFSKKERFTKIYDEHKISIVKEFKIFIKDLGRVILGIILLIVSAQGIVASAQFFAQSFTIPIILIGVLITGLGSALPEIYFAIASARKGETWMILGDLMGAVIVPASLVLGIVALICPIKVPDFSPFAIARFFLIISAIFFLFFVRTGRKITKKEALLLLGIYIIFVILEILIK</sequence>
<evidence type="ECO:0000256" key="4">
    <source>
        <dbReference type="ARBA" id="ARBA00023136"/>
    </source>
</evidence>
<evidence type="ECO:0000256" key="2">
    <source>
        <dbReference type="ARBA" id="ARBA00022692"/>
    </source>
</evidence>
<evidence type="ECO:0000313" key="7">
    <source>
        <dbReference type="EMBL" id="PIV12853.1"/>
    </source>
</evidence>
<feature type="transmembrane region" description="Helical" evidence="5">
    <location>
        <begin position="274"/>
        <end position="291"/>
    </location>
</feature>
<keyword evidence="3 5" id="KW-1133">Transmembrane helix</keyword>
<dbReference type="GO" id="GO:0005886">
    <property type="term" value="C:plasma membrane"/>
    <property type="evidence" value="ECO:0007669"/>
    <property type="project" value="TreeGrafter"/>
</dbReference>
<dbReference type="AlphaFoldDB" id="A0A2M7BYV4"/>
<dbReference type="PANTHER" id="PTHR10846:SF8">
    <property type="entry name" value="INNER MEMBRANE PROTEIN YRBG"/>
    <property type="match status" value="1"/>
</dbReference>
<dbReference type="GO" id="GO:0005262">
    <property type="term" value="F:calcium channel activity"/>
    <property type="evidence" value="ECO:0007669"/>
    <property type="project" value="TreeGrafter"/>
</dbReference>
<dbReference type="InterPro" id="IPR004837">
    <property type="entry name" value="NaCa_Exmemb"/>
</dbReference>
<keyword evidence="2 5" id="KW-0812">Transmembrane</keyword>
<evidence type="ECO:0000256" key="1">
    <source>
        <dbReference type="ARBA" id="ARBA00004141"/>
    </source>
</evidence>
<dbReference type="Gene3D" id="1.20.1420.30">
    <property type="entry name" value="NCX, central ion-binding region"/>
    <property type="match status" value="1"/>
</dbReference>
<dbReference type="EMBL" id="PEUV01000006">
    <property type="protein sequence ID" value="PIV12853.1"/>
    <property type="molecule type" value="Genomic_DNA"/>
</dbReference>
<dbReference type="GO" id="GO:0006874">
    <property type="term" value="P:intracellular calcium ion homeostasis"/>
    <property type="evidence" value="ECO:0007669"/>
    <property type="project" value="TreeGrafter"/>
</dbReference>
<protein>
    <recommendedName>
        <fullName evidence="6">Sodium/calcium exchanger membrane region domain-containing protein</fullName>
    </recommendedName>
</protein>
<feature type="transmembrane region" description="Helical" evidence="5">
    <location>
        <begin position="105"/>
        <end position="124"/>
    </location>
</feature>
<evidence type="ECO:0000313" key="8">
    <source>
        <dbReference type="Proteomes" id="UP000230324"/>
    </source>
</evidence>
<organism evidence="7 8">
    <name type="scientific">Candidatus Nealsonbacteria bacterium CG03_land_8_20_14_0_80_36_12</name>
    <dbReference type="NCBI Taxonomy" id="1974701"/>
    <lineage>
        <taxon>Bacteria</taxon>
        <taxon>Candidatus Nealsoniibacteriota</taxon>
    </lineage>
</organism>
<dbReference type="PANTHER" id="PTHR10846">
    <property type="entry name" value="SODIUM/POTASSIUM/CALCIUM EXCHANGER"/>
    <property type="match status" value="1"/>
</dbReference>
<feature type="transmembrane region" description="Helical" evidence="5">
    <location>
        <begin position="303"/>
        <end position="319"/>
    </location>
</feature>
<comment type="subcellular location">
    <subcellularLocation>
        <location evidence="1">Membrane</location>
        <topology evidence="1">Multi-pass membrane protein</topology>
    </subcellularLocation>
</comment>
<proteinExistence type="predicted"/>
<feature type="domain" description="Sodium/calcium exchanger membrane region" evidence="6">
    <location>
        <begin position="5"/>
        <end position="148"/>
    </location>
</feature>
<dbReference type="Proteomes" id="UP000230324">
    <property type="component" value="Unassembled WGS sequence"/>
</dbReference>
<comment type="caution">
    <text evidence="7">The sequence shown here is derived from an EMBL/GenBank/DDBJ whole genome shotgun (WGS) entry which is preliminary data.</text>
</comment>
<feature type="transmembrane region" description="Helical" evidence="5">
    <location>
        <begin position="241"/>
        <end position="262"/>
    </location>
</feature>